<dbReference type="PROSITE" id="PS00108">
    <property type="entry name" value="PROTEIN_KINASE_ST"/>
    <property type="match status" value="1"/>
</dbReference>
<sequence length="502" mass="55438">MCRNGEGFVKFPHTKVPDTSGVPAFVDMSIGLKQCEEECLRNCSCMAYASANSDTNGGVGCLTWYGDLVDARAYTVTGQDLYLRVDKNELAQYRKKGVLQKKGVLAVVIVSSALVFLLLVTFFCCLVTRQRRGVLTAERSRKGKNNISLTTFEDSLGEKEIRESTGTGDLPYFDLSTIAAATNNFSSDNKLGQGGFGPVYKGVLLNGNEIAVKRLSKHSGQGGVEEFKNEILLIAKLQHRNLVRMLGCCIDGEEKMLIYEFLPNKSLDTIIFDESKRSLLDWKKRFNIICGIARGMLYLHQDSRLRVIHRDLKASNVLLDATMNPKISDFGMARIFGGDQIEGETKRVVGTYGYMSPEYAMQGHFSTKSDVYSFGILLLEIITGKKISSYFPDSPSLNLVGHVWELWKEGKAMEVVDSTLGDSCSSDEILKCIQIGLLCVQEHATHRPTMSTVVSILSNEATLPSPEQPAFIENKSRKGDEISSSEGTNSVNTVSITMIQAR</sequence>
<comment type="catalytic activity">
    <reaction evidence="18">
        <text>L-seryl-[protein] + ATP = O-phospho-L-seryl-[protein] + ADP + H(+)</text>
        <dbReference type="Rhea" id="RHEA:17989"/>
        <dbReference type="Rhea" id="RHEA-COMP:9863"/>
        <dbReference type="Rhea" id="RHEA-COMP:11604"/>
        <dbReference type="ChEBI" id="CHEBI:15378"/>
        <dbReference type="ChEBI" id="CHEBI:29999"/>
        <dbReference type="ChEBI" id="CHEBI:30616"/>
        <dbReference type="ChEBI" id="CHEBI:83421"/>
        <dbReference type="ChEBI" id="CHEBI:456216"/>
        <dbReference type="EC" id="2.7.11.1"/>
    </reaction>
</comment>
<evidence type="ECO:0000259" key="22">
    <source>
        <dbReference type="PROSITE" id="PS50948"/>
    </source>
</evidence>
<evidence type="ECO:0000256" key="2">
    <source>
        <dbReference type="ARBA" id="ARBA00012513"/>
    </source>
</evidence>
<evidence type="ECO:0000256" key="7">
    <source>
        <dbReference type="ARBA" id="ARBA00022729"/>
    </source>
</evidence>
<gene>
    <name evidence="23" type="ORF">HRI_005133000</name>
</gene>
<keyword evidence="3" id="KW-1003">Cell membrane</keyword>
<dbReference type="Gene3D" id="3.30.200.20">
    <property type="entry name" value="Phosphorylase Kinase, domain 1"/>
    <property type="match status" value="1"/>
</dbReference>
<dbReference type="PANTHER" id="PTHR27002">
    <property type="entry name" value="RECEPTOR-LIKE SERINE/THREONINE-PROTEIN KINASE SD1-8"/>
    <property type="match status" value="1"/>
</dbReference>
<dbReference type="GO" id="GO:0005524">
    <property type="term" value="F:ATP binding"/>
    <property type="evidence" value="ECO:0007669"/>
    <property type="project" value="UniProtKB-KW"/>
</dbReference>
<keyword evidence="11" id="KW-0067">ATP-binding</keyword>
<evidence type="ECO:0000256" key="14">
    <source>
        <dbReference type="ARBA" id="ARBA00023157"/>
    </source>
</evidence>
<keyword evidence="16" id="KW-0325">Glycoprotein</keyword>
<feature type="region of interest" description="Disordered" evidence="19">
    <location>
        <begin position="465"/>
        <end position="489"/>
    </location>
</feature>
<evidence type="ECO:0000256" key="15">
    <source>
        <dbReference type="ARBA" id="ARBA00023170"/>
    </source>
</evidence>
<keyword evidence="5" id="KW-0808">Transferase</keyword>
<accession>A0A9W7JKH3</accession>
<evidence type="ECO:0000259" key="21">
    <source>
        <dbReference type="PROSITE" id="PS50011"/>
    </source>
</evidence>
<dbReference type="Gene3D" id="1.10.510.10">
    <property type="entry name" value="Transferase(Phosphotransferase) domain 1"/>
    <property type="match status" value="1"/>
</dbReference>
<comment type="subcellular location">
    <subcellularLocation>
        <location evidence="1">Cell membrane</location>
        <topology evidence="1">Single-pass type I membrane protein</topology>
    </subcellularLocation>
</comment>
<dbReference type="PROSITE" id="PS50011">
    <property type="entry name" value="PROTEIN_KINASE_DOM"/>
    <property type="match status" value="1"/>
</dbReference>
<dbReference type="Pfam" id="PF11883">
    <property type="entry name" value="DUF3403"/>
    <property type="match status" value="1"/>
</dbReference>
<dbReference type="Pfam" id="PF08276">
    <property type="entry name" value="PAN_2"/>
    <property type="match status" value="1"/>
</dbReference>
<dbReference type="GO" id="GO:0004674">
    <property type="term" value="F:protein serine/threonine kinase activity"/>
    <property type="evidence" value="ECO:0007669"/>
    <property type="project" value="UniProtKB-KW"/>
</dbReference>
<organism evidence="23 24">
    <name type="scientific">Hibiscus trionum</name>
    <name type="common">Flower of an hour</name>
    <dbReference type="NCBI Taxonomy" id="183268"/>
    <lineage>
        <taxon>Eukaryota</taxon>
        <taxon>Viridiplantae</taxon>
        <taxon>Streptophyta</taxon>
        <taxon>Embryophyta</taxon>
        <taxon>Tracheophyta</taxon>
        <taxon>Spermatophyta</taxon>
        <taxon>Magnoliopsida</taxon>
        <taxon>eudicotyledons</taxon>
        <taxon>Gunneridae</taxon>
        <taxon>Pentapetalae</taxon>
        <taxon>rosids</taxon>
        <taxon>malvids</taxon>
        <taxon>Malvales</taxon>
        <taxon>Malvaceae</taxon>
        <taxon>Malvoideae</taxon>
        <taxon>Hibiscus</taxon>
    </lineage>
</organism>
<keyword evidence="14" id="KW-1015">Disulfide bond</keyword>
<dbReference type="OrthoDB" id="1933550at2759"/>
<feature type="domain" description="Protein kinase" evidence="21">
    <location>
        <begin position="185"/>
        <end position="463"/>
    </location>
</feature>
<dbReference type="SMART" id="SM00473">
    <property type="entry name" value="PAN_AP"/>
    <property type="match status" value="1"/>
</dbReference>
<reference evidence="23" key="1">
    <citation type="submission" date="2023-05" db="EMBL/GenBank/DDBJ databases">
        <title>Genome and transcriptome analyses reveal genes involved in the formation of fine ridges on petal epidermal cells in Hibiscus trionum.</title>
        <authorList>
            <person name="Koshimizu S."/>
            <person name="Masuda S."/>
            <person name="Ishii T."/>
            <person name="Shirasu K."/>
            <person name="Hoshino A."/>
            <person name="Arita M."/>
        </authorList>
    </citation>
    <scope>NUCLEOTIDE SEQUENCE</scope>
    <source>
        <strain evidence="23">Hamamatsu line</strain>
    </source>
</reference>
<dbReference type="GO" id="GO:0030246">
    <property type="term" value="F:carbohydrate binding"/>
    <property type="evidence" value="ECO:0007669"/>
    <property type="project" value="UniProtKB-KW"/>
</dbReference>
<dbReference type="InterPro" id="IPR000719">
    <property type="entry name" value="Prot_kinase_dom"/>
</dbReference>
<dbReference type="AlphaFoldDB" id="A0A9W7JKH3"/>
<evidence type="ECO:0000256" key="6">
    <source>
        <dbReference type="ARBA" id="ARBA00022692"/>
    </source>
</evidence>
<dbReference type="CDD" id="cd01098">
    <property type="entry name" value="PAN_AP_plant"/>
    <property type="match status" value="1"/>
</dbReference>
<evidence type="ECO:0000256" key="17">
    <source>
        <dbReference type="ARBA" id="ARBA00047899"/>
    </source>
</evidence>
<dbReference type="Pfam" id="PF07714">
    <property type="entry name" value="PK_Tyr_Ser-Thr"/>
    <property type="match status" value="1"/>
</dbReference>
<evidence type="ECO:0000256" key="9">
    <source>
        <dbReference type="ARBA" id="ARBA00022741"/>
    </source>
</evidence>
<evidence type="ECO:0000256" key="4">
    <source>
        <dbReference type="ARBA" id="ARBA00022527"/>
    </source>
</evidence>
<dbReference type="CDD" id="cd14066">
    <property type="entry name" value="STKc_IRAK"/>
    <property type="match status" value="1"/>
</dbReference>
<dbReference type="GO" id="GO:0005886">
    <property type="term" value="C:plasma membrane"/>
    <property type="evidence" value="ECO:0007669"/>
    <property type="project" value="UniProtKB-SubCell"/>
</dbReference>
<dbReference type="FunFam" id="1.10.510.10:FF:000060">
    <property type="entry name" value="G-type lectin S-receptor-like serine/threonine-protein kinase"/>
    <property type="match status" value="1"/>
</dbReference>
<dbReference type="FunFam" id="3.30.200.20:FF:000330">
    <property type="entry name" value="G-type lectin S-receptor-like serine/threonine-protein kinase At4g03230"/>
    <property type="match status" value="1"/>
</dbReference>
<dbReference type="PROSITE" id="PS50948">
    <property type="entry name" value="PAN"/>
    <property type="match status" value="1"/>
</dbReference>
<dbReference type="Proteomes" id="UP001165190">
    <property type="component" value="Unassembled WGS sequence"/>
</dbReference>
<dbReference type="PANTHER" id="PTHR27002:SF1095">
    <property type="entry name" value="G-TYPE LECTIN S-RECEPTOR-LIKE SERINE_THREONINE-PROTEIN KINASE RKS1"/>
    <property type="match status" value="1"/>
</dbReference>
<keyword evidence="8" id="KW-0430">Lectin</keyword>
<feature type="transmembrane region" description="Helical" evidence="20">
    <location>
        <begin position="103"/>
        <end position="123"/>
    </location>
</feature>
<evidence type="ECO:0000256" key="16">
    <source>
        <dbReference type="ARBA" id="ARBA00023180"/>
    </source>
</evidence>
<proteinExistence type="predicted"/>
<keyword evidence="24" id="KW-1185">Reference proteome</keyword>
<evidence type="ECO:0000256" key="1">
    <source>
        <dbReference type="ARBA" id="ARBA00004251"/>
    </source>
</evidence>
<keyword evidence="15" id="KW-0675">Receptor</keyword>
<keyword evidence="4" id="KW-0723">Serine/threonine-protein kinase</keyword>
<keyword evidence="12 20" id="KW-1133">Transmembrane helix</keyword>
<comment type="catalytic activity">
    <reaction evidence="17">
        <text>L-threonyl-[protein] + ATP = O-phospho-L-threonyl-[protein] + ADP + H(+)</text>
        <dbReference type="Rhea" id="RHEA:46608"/>
        <dbReference type="Rhea" id="RHEA-COMP:11060"/>
        <dbReference type="Rhea" id="RHEA-COMP:11605"/>
        <dbReference type="ChEBI" id="CHEBI:15378"/>
        <dbReference type="ChEBI" id="CHEBI:30013"/>
        <dbReference type="ChEBI" id="CHEBI:30616"/>
        <dbReference type="ChEBI" id="CHEBI:61977"/>
        <dbReference type="ChEBI" id="CHEBI:456216"/>
        <dbReference type="EC" id="2.7.11.1"/>
    </reaction>
</comment>
<evidence type="ECO:0000256" key="20">
    <source>
        <dbReference type="SAM" id="Phobius"/>
    </source>
</evidence>
<evidence type="ECO:0000256" key="10">
    <source>
        <dbReference type="ARBA" id="ARBA00022777"/>
    </source>
</evidence>
<keyword evidence="7" id="KW-0732">Signal</keyword>
<evidence type="ECO:0000256" key="12">
    <source>
        <dbReference type="ARBA" id="ARBA00022989"/>
    </source>
</evidence>
<dbReference type="InterPro" id="IPR008271">
    <property type="entry name" value="Ser/Thr_kinase_AS"/>
</dbReference>
<dbReference type="InterPro" id="IPR021820">
    <property type="entry name" value="S-locus_recpt_kinase_C"/>
</dbReference>
<evidence type="ECO:0000256" key="18">
    <source>
        <dbReference type="ARBA" id="ARBA00048679"/>
    </source>
</evidence>
<dbReference type="EC" id="2.7.11.1" evidence="2"/>
<keyword evidence="10" id="KW-0418">Kinase</keyword>
<feature type="domain" description="Apple" evidence="22">
    <location>
        <begin position="2"/>
        <end position="86"/>
    </location>
</feature>
<dbReference type="SMART" id="SM00220">
    <property type="entry name" value="S_TKc"/>
    <property type="match status" value="1"/>
</dbReference>
<dbReference type="EMBL" id="BSYR01000069">
    <property type="protein sequence ID" value="GMJ14638.1"/>
    <property type="molecule type" value="Genomic_DNA"/>
</dbReference>
<keyword evidence="6 20" id="KW-0812">Transmembrane</keyword>
<evidence type="ECO:0000313" key="24">
    <source>
        <dbReference type="Proteomes" id="UP001165190"/>
    </source>
</evidence>
<evidence type="ECO:0000313" key="23">
    <source>
        <dbReference type="EMBL" id="GMJ14638.1"/>
    </source>
</evidence>
<dbReference type="SUPFAM" id="SSF56112">
    <property type="entry name" value="Protein kinase-like (PK-like)"/>
    <property type="match status" value="1"/>
</dbReference>
<dbReference type="InterPro" id="IPR003609">
    <property type="entry name" value="Pan_app"/>
</dbReference>
<protein>
    <recommendedName>
        <fullName evidence="2">non-specific serine/threonine protein kinase</fullName>
        <ecNumber evidence="2">2.7.11.1</ecNumber>
    </recommendedName>
</protein>
<keyword evidence="13 20" id="KW-0472">Membrane</keyword>
<dbReference type="InterPro" id="IPR001245">
    <property type="entry name" value="Ser-Thr/Tyr_kinase_cat_dom"/>
</dbReference>
<evidence type="ECO:0000256" key="5">
    <source>
        <dbReference type="ARBA" id="ARBA00022679"/>
    </source>
</evidence>
<evidence type="ECO:0000256" key="11">
    <source>
        <dbReference type="ARBA" id="ARBA00022840"/>
    </source>
</evidence>
<dbReference type="InterPro" id="IPR011009">
    <property type="entry name" value="Kinase-like_dom_sf"/>
</dbReference>
<evidence type="ECO:0000256" key="8">
    <source>
        <dbReference type="ARBA" id="ARBA00022734"/>
    </source>
</evidence>
<keyword evidence="9" id="KW-0547">Nucleotide-binding</keyword>
<evidence type="ECO:0000256" key="19">
    <source>
        <dbReference type="SAM" id="MobiDB-lite"/>
    </source>
</evidence>
<comment type="caution">
    <text evidence="23">The sequence shown here is derived from an EMBL/GenBank/DDBJ whole genome shotgun (WGS) entry which is preliminary data.</text>
</comment>
<evidence type="ECO:0000256" key="3">
    <source>
        <dbReference type="ARBA" id="ARBA00022475"/>
    </source>
</evidence>
<evidence type="ECO:0000256" key="13">
    <source>
        <dbReference type="ARBA" id="ARBA00023136"/>
    </source>
</evidence>
<name>A0A9W7JKH3_HIBTR</name>